<name>A0A9D4I7H2_DREPO</name>
<accession>A0A9D4I7H2</accession>
<dbReference type="Proteomes" id="UP000828390">
    <property type="component" value="Unassembled WGS sequence"/>
</dbReference>
<proteinExistence type="predicted"/>
<gene>
    <name evidence="1" type="ORF">DPMN_184509</name>
</gene>
<protein>
    <submittedName>
        <fullName evidence="1">Uncharacterized protein</fullName>
    </submittedName>
</protein>
<organism evidence="1 2">
    <name type="scientific">Dreissena polymorpha</name>
    <name type="common">Zebra mussel</name>
    <name type="synonym">Mytilus polymorpha</name>
    <dbReference type="NCBI Taxonomy" id="45954"/>
    <lineage>
        <taxon>Eukaryota</taxon>
        <taxon>Metazoa</taxon>
        <taxon>Spiralia</taxon>
        <taxon>Lophotrochozoa</taxon>
        <taxon>Mollusca</taxon>
        <taxon>Bivalvia</taxon>
        <taxon>Autobranchia</taxon>
        <taxon>Heteroconchia</taxon>
        <taxon>Euheterodonta</taxon>
        <taxon>Imparidentia</taxon>
        <taxon>Neoheterodontei</taxon>
        <taxon>Myida</taxon>
        <taxon>Dreissenoidea</taxon>
        <taxon>Dreissenidae</taxon>
        <taxon>Dreissena</taxon>
    </lineage>
</organism>
<comment type="caution">
    <text evidence="1">The sequence shown here is derived from an EMBL/GenBank/DDBJ whole genome shotgun (WGS) entry which is preliminary data.</text>
</comment>
<reference evidence="1" key="2">
    <citation type="submission" date="2020-11" db="EMBL/GenBank/DDBJ databases">
        <authorList>
            <person name="McCartney M.A."/>
            <person name="Auch B."/>
            <person name="Kono T."/>
            <person name="Mallez S."/>
            <person name="Becker A."/>
            <person name="Gohl D.M."/>
            <person name="Silverstein K.A.T."/>
            <person name="Koren S."/>
            <person name="Bechman K.B."/>
            <person name="Herman A."/>
            <person name="Abrahante J.E."/>
            <person name="Garbe J."/>
        </authorList>
    </citation>
    <scope>NUCLEOTIDE SEQUENCE</scope>
    <source>
        <strain evidence="1">Duluth1</strain>
        <tissue evidence="1">Whole animal</tissue>
    </source>
</reference>
<keyword evidence="2" id="KW-1185">Reference proteome</keyword>
<evidence type="ECO:0000313" key="1">
    <source>
        <dbReference type="EMBL" id="KAH3749993.1"/>
    </source>
</evidence>
<reference evidence="1" key="1">
    <citation type="journal article" date="2019" name="bioRxiv">
        <title>The Genome of the Zebra Mussel, Dreissena polymorpha: A Resource for Invasive Species Research.</title>
        <authorList>
            <person name="McCartney M.A."/>
            <person name="Auch B."/>
            <person name="Kono T."/>
            <person name="Mallez S."/>
            <person name="Zhang Y."/>
            <person name="Obille A."/>
            <person name="Becker A."/>
            <person name="Abrahante J.E."/>
            <person name="Garbe J."/>
            <person name="Badalamenti J.P."/>
            <person name="Herman A."/>
            <person name="Mangelson H."/>
            <person name="Liachko I."/>
            <person name="Sullivan S."/>
            <person name="Sone E.D."/>
            <person name="Koren S."/>
            <person name="Silverstein K.A.T."/>
            <person name="Beckman K.B."/>
            <person name="Gohl D.M."/>
        </authorList>
    </citation>
    <scope>NUCLEOTIDE SEQUENCE</scope>
    <source>
        <strain evidence="1">Duluth1</strain>
        <tissue evidence="1">Whole animal</tissue>
    </source>
</reference>
<sequence length="56" mass="5667">CMAPLPTLRCPLGQTCGVGIRSMKSCCCTGPSTTAMLGQTSRALSTGSTQETGSRA</sequence>
<feature type="non-terminal residue" evidence="1">
    <location>
        <position position="1"/>
    </location>
</feature>
<dbReference type="AlphaFoldDB" id="A0A9D4I7H2"/>
<evidence type="ECO:0000313" key="2">
    <source>
        <dbReference type="Proteomes" id="UP000828390"/>
    </source>
</evidence>
<dbReference type="EMBL" id="JAIWYP010000010">
    <property type="protein sequence ID" value="KAH3749993.1"/>
    <property type="molecule type" value="Genomic_DNA"/>
</dbReference>